<name>A0A420VTK0_9SPHI</name>
<dbReference type="AlphaFoldDB" id="A0A420VTK0"/>
<dbReference type="RefSeq" id="WP_121126119.1">
    <property type="nucleotide sequence ID" value="NZ_CP158959.1"/>
</dbReference>
<reference evidence="3 4" key="1">
    <citation type="submission" date="2018-10" db="EMBL/GenBank/DDBJ databases">
        <title>Sphingobacterium sp. M05W1-28.</title>
        <authorList>
            <person name="Cai H."/>
        </authorList>
    </citation>
    <scope>NUCLEOTIDE SEQUENCE [LARGE SCALE GENOMIC DNA]</scope>
    <source>
        <strain evidence="3 4">M05W1-28</strain>
    </source>
</reference>
<comment type="caution">
    <text evidence="3">The sequence shown here is derived from an EMBL/GenBank/DDBJ whole genome shotgun (WGS) entry which is preliminary data.</text>
</comment>
<gene>
    <name evidence="3" type="ORF">D7322_20595</name>
</gene>
<dbReference type="OrthoDB" id="711574at2"/>
<feature type="region of interest" description="Disordered" evidence="1">
    <location>
        <begin position="27"/>
        <end position="80"/>
    </location>
</feature>
<organism evidence="3 4">
    <name type="scientific">Sphingobacterium puteale</name>
    <dbReference type="NCBI Taxonomy" id="2420510"/>
    <lineage>
        <taxon>Bacteria</taxon>
        <taxon>Pseudomonadati</taxon>
        <taxon>Bacteroidota</taxon>
        <taxon>Sphingobacteriia</taxon>
        <taxon>Sphingobacteriales</taxon>
        <taxon>Sphingobacteriaceae</taxon>
        <taxon>Sphingobacterium</taxon>
    </lineage>
</organism>
<feature type="compositionally biased region" description="Polar residues" evidence="1">
    <location>
        <begin position="27"/>
        <end position="40"/>
    </location>
</feature>
<protein>
    <recommendedName>
        <fullName evidence="5">Lipoprotein</fullName>
    </recommendedName>
</protein>
<dbReference type="Proteomes" id="UP000282423">
    <property type="component" value="Unassembled WGS sequence"/>
</dbReference>
<sequence>MKRSKLMISVLSIALLLSACQERTNKNANETMTTTDTLKTNHGVPLDNIHRSRPADTLRDSTSIGQGVPLDNLDRDKKGE</sequence>
<proteinExistence type="predicted"/>
<dbReference type="PROSITE" id="PS51257">
    <property type="entry name" value="PROKAR_LIPOPROTEIN"/>
    <property type="match status" value="1"/>
</dbReference>
<feature type="compositionally biased region" description="Basic and acidic residues" evidence="1">
    <location>
        <begin position="48"/>
        <end position="59"/>
    </location>
</feature>
<keyword evidence="2" id="KW-0732">Signal</keyword>
<evidence type="ECO:0000313" key="4">
    <source>
        <dbReference type="Proteomes" id="UP000282423"/>
    </source>
</evidence>
<evidence type="ECO:0000256" key="1">
    <source>
        <dbReference type="SAM" id="MobiDB-lite"/>
    </source>
</evidence>
<dbReference type="EMBL" id="RBWS01000017">
    <property type="protein sequence ID" value="RKO69671.1"/>
    <property type="molecule type" value="Genomic_DNA"/>
</dbReference>
<evidence type="ECO:0000313" key="3">
    <source>
        <dbReference type="EMBL" id="RKO69671.1"/>
    </source>
</evidence>
<evidence type="ECO:0000256" key="2">
    <source>
        <dbReference type="SAM" id="SignalP"/>
    </source>
</evidence>
<accession>A0A420VTK0</accession>
<feature type="chain" id="PRO_5019563364" description="Lipoprotein" evidence="2">
    <location>
        <begin position="20"/>
        <end position="80"/>
    </location>
</feature>
<keyword evidence="4" id="KW-1185">Reference proteome</keyword>
<evidence type="ECO:0008006" key="5">
    <source>
        <dbReference type="Google" id="ProtNLM"/>
    </source>
</evidence>
<feature type="signal peptide" evidence="2">
    <location>
        <begin position="1"/>
        <end position="19"/>
    </location>
</feature>